<dbReference type="EMBL" id="DS995702">
    <property type="protein sequence ID" value="EEQ29028.1"/>
    <property type="molecule type" value="Genomic_DNA"/>
</dbReference>
<protein>
    <submittedName>
        <fullName evidence="2">Uncharacterized protein</fullName>
    </submittedName>
</protein>
<gene>
    <name evidence="2" type="ORF">MCYG_01847</name>
</gene>
<dbReference type="RefSeq" id="XP_002848913.1">
    <property type="nucleotide sequence ID" value="XM_002848867.1"/>
</dbReference>
<reference evidence="3" key="1">
    <citation type="journal article" date="2012" name="MBio">
        <title>Comparative genome analysis of Trichophyton rubrum and related dermatophytes reveals candidate genes involved in infection.</title>
        <authorList>
            <person name="Martinez D.A."/>
            <person name="Oliver B.G."/>
            <person name="Graeser Y."/>
            <person name="Goldberg J.M."/>
            <person name="Li W."/>
            <person name="Martinez-Rossi N.M."/>
            <person name="Monod M."/>
            <person name="Shelest E."/>
            <person name="Barton R.C."/>
            <person name="Birch E."/>
            <person name="Brakhage A.A."/>
            <person name="Chen Z."/>
            <person name="Gurr S.J."/>
            <person name="Heiman D."/>
            <person name="Heitman J."/>
            <person name="Kosti I."/>
            <person name="Rossi A."/>
            <person name="Saif S."/>
            <person name="Samalova M."/>
            <person name="Saunders C.W."/>
            <person name="Shea T."/>
            <person name="Summerbell R.C."/>
            <person name="Xu J."/>
            <person name="Young S."/>
            <person name="Zeng Q."/>
            <person name="Birren B.W."/>
            <person name="Cuomo C.A."/>
            <person name="White T.C."/>
        </authorList>
    </citation>
    <scope>NUCLEOTIDE SEQUENCE [LARGE SCALE GENOMIC DNA]</scope>
    <source>
        <strain evidence="3">ATCC MYA-4605 / CBS 113480</strain>
    </source>
</reference>
<evidence type="ECO:0000313" key="3">
    <source>
        <dbReference type="Proteomes" id="UP000002035"/>
    </source>
</evidence>
<dbReference type="VEuPathDB" id="FungiDB:MCYG_01847"/>
<keyword evidence="3" id="KW-1185">Reference proteome</keyword>
<dbReference type="GeneID" id="9228964"/>
<feature type="region of interest" description="Disordered" evidence="1">
    <location>
        <begin position="46"/>
        <end position="83"/>
    </location>
</feature>
<evidence type="ECO:0000313" key="2">
    <source>
        <dbReference type="EMBL" id="EEQ29028.1"/>
    </source>
</evidence>
<dbReference type="AlphaFoldDB" id="C5FI48"/>
<accession>C5FI48</accession>
<feature type="region of interest" description="Disordered" evidence="1">
    <location>
        <begin position="96"/>
        <end position="138"/>
    </location>
</feature>
<dbReference type="HOGENOM" id="CLU_1854768_0_0_1"/>
<organism evidence="2 3">
    <name type="scientific">Arthroderma otae (strain ATCC MYA-4605 / CBS 113480)</name>
    <name type="common">Microsporum canis</name>
    <dbReference type="NCBI Taxonomy" id="554155"/>
    <lineage>
        <taxon>Eukaryota</taxon>
        <taxon>Fungi</taxon>
        <taxon>Dikarya</taxon>
        <taxon>Ascomycota</taxon>
        <taxon>Pezizomycotina</taxon>
        <taxon>Eurotiomycetes</taxon>
        <taxon>Eurotiomycetidae</taxon>
        <taxon>Onygenales</taxon>
        <taxon>Arthrodermataceae</taxon>
        <taxon>Microsporum</taxon>
    </lineage>
</organism>
<feature type="compositionally biased region" description="Basic and acidic residues" evidence="1">
    <location>
        <begin position="46"/>
        <end position="56"/>
    </location>
</feature>
<feature type="compositionally biased region" description="Polar residues" evidence="1">
    <location>
        <begin position="70"/>
        <end position="83"/>
    </location>
</feature>
<sequence length="138" mass="15717">MTEKETQYPVSQLGPTTVKERKFLMERYLKAKDVWKVIEHATKIRKEQKVDEHPTEHQTVVPTIPPRRSTPISLPNSPGPVGSQTEIYILATQHSPVSPAKAPPLKRQRLPPIVPLDSQTGEPLYSQPLMQPIYYDNE</sequence>
<proteinExistence type="predicted"/>
<dbReference type="Proteomes" id="UP000002035">
    <property type="component" value="Unassembled WGS sequence"/>
</dbReference>
<name>C5FI48_ARTOC</name>
<evidence type="ECO:0000256" key="1">
    <source>
        <dbReference type="SAM" id="MobiDB-lite"/>
    </source>
</evidence>